<dbReference type="Proteomes" id="UP000808761">
    <property type="component" value="Unassembled WGS sequence"/>
</dbReference>
<dbReference type="Pfam" id="PF17147">
    <property type="entry name" value="PFOR_II"/>
    <property type="match status" value="1"/>
</dbReference>
<dbReference type="Gene3D" id="3.40.50.920">
    <property type="match status" value="1"/>
</dbReference>
<evidence type="ECO:0000313" key="5">
    <source>
        <dbReference type="EMBL" id="MBI5079008.1"/>
    </source>
</evidence>
<dbReference type="InterPro" id="IPR009014">
    <property type="entry name" value="Transketo_C/PFOR_II"/>
</dbReference>
<dbReference type="InterPro" id="IPR002880">
    <property type="entry name" value="Pyrv_Fd/Flavodoxin_OxRdtase_N"/>
</dbReference>
<evidence type="ECO:0000259" key="3">
    <source>
        <dbReference type="Pfam" id="PF01855"/>
    </source>
</evidence>
<dbReference type="PANTHER" id="PTHR32154:SF0">
    <property type="entry name" value="PYRUVATE-FLAVODOXIN OXIDOREDUCTASE-RELATED"/>
    <property type="match status" value="1"/>
</dbReference>
<dbReference type="InterPro" id="IPR033412">
    <property type="entry name" value="PFOR_II"/>
</dbReference>
<dbReference type="InterPro" id="IPR029061">
    <property type="entry name" value="THDP-binding"/>
</dbReference>
<organism evidence="5 6">
    <name type="scientific">Candidatus Saganbacteria bacterium</name>
    <dbReference type="NCBI Taxonomy" id="2575572"/>
    <lineage>
        <taxon>Bacteria</taxon>
        <taxon>Bacillati</taxon>
        <taxon>Saganbacteria</taxon>
    </lineage>
</organism>
<comment type="similarity">
    <text evidence="1">Belongs to the pyruvate:ferredoxin/flavodoxin oxidoreductase family.</text>
</comment>
<name>A0A9D6YW63_UNCSA</name>
<evidence type="ECO:0000256" key="2">
    <source>
        <dbReference type="ARBA" id="ARBA00023002"/>
    </source>
</evidence>
<evidence type="ECO:0000259" key="4">
    <source>
        <dbReference type="Pfam" id="PF17147"/>
    </source>
</evidence>
<comment type="caution">
    <text evidence="5">The sequence shown here is derived from an EMBL/GenBank/DDBJ whole genome shotgun (WGS) entry which is preliminary data.</text>
</comment>
<dbReference type="Gene3D" id="3.40.920.10">
    <property type="entry name" value="Pyruvate-ferredoxin oxidoreductase, PFOR, domain III"/>
    <property type="match status" value="1"/>
</dbReference>
<proteinExistence type="inferred from homology"/>
<dbReference type="GO" id="GO:0006979">
    <property type="term" value="P:response to oxidative stress"/>
    <property type="evidence" value="ECO:0007669"/>
    <property type="project" value="TreeGrafter"/>
</dbReference>
<keyword evidence="2" id="KW-0560">Oxidoreductase</keyword>
<dbReference type="Gene3D" id="3.40.50.970">
    <property type="match status" value="1"/>
</dbReference>
<protein>
    <recommendedName>
        <fullName evidence="7">Pyruvate synthase</fullName>
    </recommendedName>
</protein>
<reference evidence="5" key="1">
    <citation type="submission" date="2020-07" db="EMBL/GenBank/DDBJ databases">
        <title>Huge and variable diversity of episymbiotic CPR bacteria and DPANN archaea in groundwater ecosystems.</title>
        <authorList>
            <person name="He C.Y."/>
            <person name="Keren R."/>
            <person name="Whittaker M."/>
            <person name="Farag I.F."/>
            <person name="Doudna J."/>
            <person name="Cate J.H.D."/>
            <person name="Banfield J.F."/>
        </authorList>
    </citation>
    <scope>NUCLEOTIDE SEQUENCE</scope>
    <source>
        <strain evidence="5">NC_groundwater_1860_Pr3_B-0.1um_51_7</strain>
    </source>
</reference>
<sequence>MSNLIITSNIPNVFPVSQMVKGRTPFKKENGLPVGEGKIQTLMGNHCIGYAVSQAMKANCGGGCVTSAYPITPATEILHYLRALEADGKIPSLGFNASSEHEAMTAAIAASFGGARSFIATSSVGFMHMMEMVESAGQNRIPVVMALSNRANAPLNIWNADDDRIRARDFAIQLVAENHQQAYDLTLQAFRIAETAYWLTIINQAGFFISHSVDKVRTLPDDRVLPFVGQFTPAIDPFKESISKGGLTSPRAFALQRAQNFEAWGKVKDIVKNVHDEYGKISGRAPGAFFNTYYLEDAKYVFFNYGFLSGTLRTFIDILRRDGVPVGLISGTLFRPFPDRELAGAIFTQAPKAKIIGVFDGSLDPTPGVNYTDLSSALYTYGRNFHGPLLINFKYGGGQNPSLSVLNGALQRMMDAAKRNTVEYPIQQLDRNSEGANISLDLSKSAGKEVVEGQSLIEFLGRGGLGAVSAAGNLVYITNEKGELIARGIPQFGSEKTGSPTFATAVMDKQPITSFYNEG</sequence>
<evidence type="ECO:0000313" key="6">
    <source>
        <dbReference type="Proteomes" id="UP000808761"/>
    </source>
</evidence>
<accession>A0A9D6YW63</accession>
<dbReference type="EMBL" id="JACRKR010000157">
    <property type="protein sequence ID" value="MBI5079008.1"/>
    <property type="molecule type" value="Genomic_DNA"/>
</dbReference>
<dbReference type="CDD" id="cd07034">
    <property type="entry name" value="TPP_PYR_PFOR_IOR-alpha_like"/>
    <property type="match status" value="1"/>
</dbReference>
<dbReference type="SUPFAM" id="SSF52518">
    <property type="entry name" value="Thiamin diphosphate-binding fold (THDP-binding)"/>
    <property type="match status" value="1"/>
</dbReference>
<feature type="domain" description="Pyruvate:ferredoxin oxidoreductase core" evidence="4">
    <location>
        <begin position="298"/>
        <end position="381"/>
    </location>
</feature>
<dbReference type="AlphaFoldDB" id="A0A9D6YW63"/>
<evidence type="ECO:0008006" key="7">
    <source>
        <dbReference type="Google" id="ProtNLM"/>
    </source>
</evidence>
<dbReference type="SUPFAM" id="SSF52922">
    <property type="entry name" value="TK C-terminal domain-like"/>
    <property type="match status" value="1"/>
</dbReference>
<gene>
    <name evidence="5" type="ORF">HZB08_03205</name>
</gene>
<dbReference type="Pfam" id="PF01855">
    <property type="entry name" value="POR_N"/>
    <property type="match status" value="1"/>
</dbReference>
<dbReference type="SUPFAM" id="SSF53323">
    <property type="entry name" value="Pyruvate-ferredoxin oxidoreductase, PFOR, domain III"/>
    <property type="match status" value="1"/>
</dbReference>
<dbReference type="PANTHER" id="PTHR32154">
    <property type="entry name" value="PYRUVATE-FLAVODOXIN OXIDOREDUCTASE-RELATED"/>
    <property type="match status" value="1"/>
</dbReference>
<dbReference type="InterPro" id="IPR050722">
    <property type="entry name" value="Pyruvate:ferred/Flavod_OxRd"/>
</dbReference>
<feature type="domain" description="Pyruvate flavodoxin/ferredoxin oxidoreductase pyrimidine binding" evidence="3">
    <location>
        <begin position="65"/>
        <end position="247"/>
    </location>
</feature>
<dbReference type="GO" id="GO:0016491">
    <property type="term" value="F:oxidoreductase activity"/>
    <property type="evidence" value="ECO:0007669"/>
    <property type="project" value="UniProtKB-KW"/>
</dbReference>
<evidence type="ECO:0000256" key="1">
    <source>
        <dbReference type="ARBA" id="ARBA00009032"/>
    </source>
</evidence>
<dbReference type="InterPro" id="IPR002869">
    <property type="entry name" value="Pyrv_flavodox_OxRed_cen"/>
</dbReference>
<feature type="non-terminal residue" evidence="5">
    <location>
        <position position="519"/>
    </location>
</feature>